<comment type="caution">
    <text evidence="1">The sequence shown here is derived from an EMBL/GenBank/DDBJ whole genome shotgun (WGS) entry which is preliminary data.</text>
</comment>
<proteinExistence type="predicted"/>
<accession>A0A0G0RTE2</accession>
<gene>
    <name evidence="1" type="ORF">UT93_C0015G0007</name>
</gene>
<evidence type="ECO:0000313" key="1">
    <source>
        <dbReference type="EMBL" id="KKR55793.1"/>
    </source>
</evidence>
<dbReference type="Proteomes" id="UP000034627">
    <property type="component" value="Unassembled WGS sequence"/>
</dbReference>
<reference evidence="1 2" key="1">
    <citation type="journal article" date="2015" name="Nature">
        <title>rRNA introns, odd ribosomes, and small enigmatic genomes across a large radiation of phyla.</title>
        <authorList>
            <person name="Brown C.T."/>
            <person name="Hug L.A."/>
            <person name="Thomas B.C."/>
            <person name="Sharon I."/>
            <person name="Castelle C.J."/>
            <person name="Singh A."/>
            <person name="Wilkins M.J."/>
            <person name="Williams K.H."/>
            <person name="Banfield J.F."/>
        </authorList>
    </citation>
    <scope>NUCLEOTIDE SEQUENCE [LARGE SCALE GENOMIC DNA]</scope>
</reference>
<name>A0A0G0RTE2_9BACT</name>
<protein>
    <submittedName>
        <fullName evidence="1">Uncharacterized protein</fullName>
    </submittedName>
</protein>
<dbReference type="EMBL" id="LBYR01000015">
    <property type="protein sequence ID" value="KKR55793.1"/>
    <property type="molecule type" value="Genomic_DNA"/>
</dbReference>
<evidence type="ECO:0000313" key="2">
    <source>
        <dbReference type="Proteomes" id="UP000034627"/>
    </source>
</evidence>
<dbReference type="AlphaFoldDB" id="A0A0G0RTE2"/>
<sequence>MQERINIWGKQGCELPSGKLCNACCVLPNIELDGQLVSITKPENSPCPHLNDSSGKKGEGCGLHQKGKPGTCESWHCSSLRTSDKVNYIAQELSLGLVSETEALAVAGESIRSLLIDTAKRISKITTGRELIVRDLDEP</sequence>
<organism evidence="1 2">
    <name type="scientific">Candidatus Woesebacteria bacterium GW2011_GWF1_40_24</name>
    <dbReference type="NCBI Taxonomy" id="1618601"/>
    <lineage>
        <taxon>Bacteria</taxon>
        <taxon>Candidatus Woeseibacteriota</taxon>
    </lineage>
</organism>